<organism evidence="13">
    <name type="scientific">Anisakis simplex</name>
    <name type="common">Herring worm</name>
    <dbReference type="NCBI Taxonomy" id="6269"/>
    <lineage>
        <taxon>Eukaryota</taxon>
        <taxon>Metazoa</taxon>
        <taxon>Ecdysozoa</taxon>
        <taxon>Nematoda</taxon>
        <taxon>Chromadorea</taxon>
        <taxon>Rhabditida</taxon>
        <taxon>Spirurina</taxon>
        <taxon>Ascaridomorpha</taxon>
        <taxon>Ascaridoidea</taxon>
        <taxon>Anisakidae</taxon>
        <taxon>Anisakis</taxon>
        <taxon>Anisakis simplex complex</taxon>
    </lineage>
</organism>
<dbReference type="GO" id="GO:0031966">
    <property type="term" value="C:mitochondrial membrane"/>
    <property type="evidence" value="ECO:0007669"/>
    <property type="project" value="UniProtKB-SubCell"/>
</dbReference>
<evidence type="ECO:0000256" key="9">
    <source>
        <dbReference type="PROSITE-ProRule" id="PRU00282"/>
    </source>
</evidence>
<evidence type="ECO:0000313" key="12">
    <source>
        <dbReference type="Proteomes" id="UP000267096"/>
    </source>
</evidence>
<evidence type="ECO:0000256" key="4">
    <source>
        <dbReference type="ARBA" id="ARBA00022692"/>
    </source>
</evidence>
<reference evidence="13" key="1">
    <citation type="submission" date="2017-02" db="UniProtKB">
        <authorList>
            <consortium name="WormBaseParasite"/>
        </authorList>
    </citation>
    <scope>IDENTIFICATION</scope>
</reference>
<comment type="subcellular location">
    <subcellularLocation>
        <location evidence="1">Mitochondrion membrane</location>
        <topology evidence="1">Multi-pass membrane protein</topology>
    </subcellularLocation>
</comment>
<dbReference type="Gene3D" id="1.50.40.10">
    <property type="entry name" value="Mitochondrial carrier domain"/>
    <property type="match status" value="1"/>
</dbReference>
<dbReference type="GO" id="GO:1990575">
    <property type="term" value="P:mitochondrial L-ornithine transmembrane transport"/>
    <property type="evidence" value="ECO:0007669"/>
    <property type="project" value="TreeGrafter"/>
</dbReference>
<sequence length="202" mass="23118">MNDGLTSPLASLSVINAIVFGVYGNTVRLFEDKNSVLTHFIAGSASGLAQTLIATPTEMLKLRMQIQSDTSTKLYRSPYDCFRKLLKQKGIRYLFRGSIATQLRDAPAFGIYFASYEWLTRRFSRDGNQQNISNINLLIAGVDQFLNCRAFPSNAVTFFAVEWTYRLMLDLQEFHEKRLKKPQQQPNRFVASKFDRDLIILN</sequence>
<keyword evidence="5" id="KW-0677">Repeat</keyword>
<proteinExistence type="inferred from homology"/>
<gene>
    <name evidence="11" type="ORF">ASIM_LOCUS17035</name>
</gene>
<dbReference type="PROSITE" id="PS50920">
    <property type="entry name" value="SOLCAR"/>
    <property type="match status" value="1"/>
</dbReference>
<dbReference type="PANTHER" id="PTHR45624:SF61">
    <property type="entry name" value="MITOCHONDRIAL BASIC AMINO ACIDS TRANSPORTER"/>
    <property type="match status" value="1"/>
</dbReference>
<protein>
    <submittedName>
        <fullName evidence="13">Mitochondrial carrier protein</fullName>
    </submittedName>
</protein>
<keyword evidence="3 10" id="KW-0813">Transport</keyword>
<evidence type="ECO:0000313" key="13">
    <source>
        <dbReference type="WBParaSite" id="ASIM_0001763101-mRNA-1"/>
    </source>
</evidence>
<comment type="similarity">
    <text evidence="2 10">Belongs to the mitochondrial carrier (TC 2.A.29) family.</text>
</comment>
<dbReference type="InterPro" id="IPR023395">
    <property type="entry name" value="MCP_dom_sf"/>
</dbReference>
<name>A0A0M3K9I7_ANISI</name>
<evidence type="ECO:0000313" key="11">
    <source>
        <dbReference type="EMBL" id="VDK59315.1"/>
    </source>
</evidence>
<keyword evidence="12" id="KW-1185">Reference proteome</keyword>
<dbReference type="InterPro" id="IPR050567">
    <property type="entry name" value="Mitochondrial_Carrier"/>
</dbReference>
<dbReference type="OrthoDB" id="193856at2759"/>
<accession>A0A0M3K9I7</accession>
<dbReference type="Pfam" id="PF00153">
    <property type="entry name" value="Mito_carr"/>
    <property type="match status" value="1"/>
</dbReference>
<evidence type="ECO:0000256" key="7">
    <source>
        <dbReference type="ARBA" id="ARBA00023128"/>
    </source>
</evidence>
<dbReference type="Proteomes" id="UP000267096">
    <property type="component" value="Unassembled WGS sequence"/>
</dbReference>
<evidence type="ECO:0000256" key="1">
    <source>
        <dbReference type="ARBA" id="ARBA00004225"/>
    </source>
</evidence>
<evidence type="ECO:0000256" key="8">
    <source>
        <dbReference type="ARBA" id="ARBA00023136"/>
    </source>
</evidence>
<dbReference type="SUPFAM" id="SSF103506">
    <property type="entry name" value="Mitochondrial carrier"/>
    <property type="match status" value="1"/>
</dbReference>
<feature type="repeat" description="Solcar" evidence="9">
    <location>
        <begin position="34"/>
        <end position="122"/>
    </location>
</feature>
<reference evidence="11 12" key="2">
    <citation type="submission" date="2018-11" db="EMBL/GenBank/DDBJ databases">
        <authorList>
            <consortium name="Pathogen Informatics"/>
        </authorList>
    </citation>
    <scope>NUCLEOTIDE SEQUENCE [LARGE SCALE GENOMIC DNA]</scope>
</reference>
<keyword evidence="7" id="KW-0496">Mitochondrion</keyword>
<keyword evidence="6" id="KW-1133">Transmembrane helix</keyword>
<dbReference type="PANTHER" id="PTHR45624">
    <property type="entry name" value="MITOCHONDRIAL BASIC AMINO ACIDS TRANSPORTER-RELATED"/>
    <property type="match status" value="1"/>
</dbReference>
<dbReference type="InterPro" id="IPR018108">
    <property type="entry name" value="MCP_transmembrane"/>
</dbReference>
<dbReference type="GO" id="GO:0005289">
    <property type="term" value="F:high-affinity L-arginine transmembrane transporter activity"/>
    <property type="evidence" value="ECO:0007669"/>
    <property type="project" value="TreeGrafter"/>
</dbReference>
<dbReference type="WBParaSite" id="ASIM_0001763101-mRNA-1">
    <property type="protein sequence ID" value="ASIM_0001763101-mRNA-1"/>
    <property type="gene ID" value="ASIM_0001763101"/>
</dbReference>
<evidence type="ECO:0000256" key="10">
    <source>
        <dbReference type="RuleBase" id="RU000488"/>
    </source>
</evidence>
<evidence type="ECO:0000256" key="5">
    <source>
        <dbReference type="ARBA" id="ARBA00022737"/>
    </source>
</evidence>
<evidence type="ECO:0000256" key="3">
    <source>
        <dbReference type="ARBA" id="ARBA00022448"/>
    </source>
</evidence>
<evidence type="ECO:0000256" key="6">
    <source>
        <dbReference type="ARBA" id="ARBA00022989"/>
    </source>
</evidence>
<keyword evidence="8 9" id="KW-0472">Membrane</keyword>
<dbReference type="EMBL" id="UYRR01033671">
    <property type="protein sequence ID" value="VDK59315.1"/>
    <property type="molecule type" value="Genomic_DNA"/>
</dbReference>
<dbReference type="AlphaFoldDB" id="A0A0M3K9I7"/>
<keyword evidence="4 9" id="KW-0812">Transmembrane</keyword>
<evidence type="ECO:0000256" key="2">
    <source>
        <dbReference type="ARBA" id="ARBA00006375"/>
    </source>
</evidence>